<organism evidence="2 3">
    <name type="scientific">Pocillopora damicornis</name>
    <name type="common">Cauliflower coral</name>
    <name type="synonym">Millepora damicornis</name>
    <dbReference type="NCBI Taxonomy" id="46731"/>
    <lineage>
        <taxon>Eukaryota</taxon>
        <taxon>Metazoa</taxon>
        <taxon>Cnidaria</taxon>
        <taxon>Anthozoa</taxon>
        <taxon>Hexacorallia</taxon>
        <taxon>Scleractinia</taxon>
        <taxon>Astrocoeniina</taxon>
        <taxon>Pocilloporidae</taxon>
        <taxon>Pocillopora</taxon>
    </lineage>
</organism>
<dbReference type="AlphaFoldDB" id="A0A3M6UD07"/>
<proteinExistence type="predicted"/>
<protein>
    <submittedName>
        <fullName evidence="2">Uncharacterized protein</fullName>
    </submittedName>
</protein>
<reference evidence="2 3" key="1">
    <citation type="journal article" date="2018" name="Sci. Rep.">
        <title>Comparative analysis of the Pocillopora damicornis genome highlights role of immune system in coral evolution.</title>
        <authorList>
            <person name="Cunning R."/>
            <person name="Bay R.A."/>
            <person name="Gillette P."/>
            <person name="Baker A.C."/>
            <person name="Traylor-Knowles N."/>
        </authorList>
    </citation>
    <scope>NUCLEOTIDE SEQUENCE [LARGE SCALE GENOMIC DNA]</scope>
    <source>
        <strain evidence="2">RSMAS</strain>
        <tissue evidence="2">Whole animal</tissue>
    </source>
</reference>
<feature type="compositionally biased region" description="Basic and acidic residues" evidence="1">
    <location>
        <begin position="51"/>
        <end position="64"/>
    </location>
</feature>
<name>A0A3M6UD07_POCDA</name>
<accession>A0A3M6UD07</accession>
<dbReference type="EMBL" id="RCHS01001789">
    <property type="protein sequence ID" value="RMX51446.1"/>
    <property type="molecule type" value="Genomic_DNA"/>
</dbReference>
<comment type="caution">
    <text evidence="2">The sequence shown here is derived from an EMBL/GenBank/DDBJ whole genome shotgun (WGS) entry which is preliminary data.</text>
</comment>
<feature type="region of interest" description="Disordered" evidence="1">
    <location>
        <begin position="41"/>
        <end position="67"/>
    </location>
</feature>
<dbReference type="Proteomes" id="UP000275408">
    <property type="component" value="Unassembled WGS sequence"/>
</dbReference>
<gene>
    <name evidence="2" type="ORF">pdam_00020351</name>
</gene>
<evidence type="ECO:0000256" key="1">
    <source>
        <dbReference type="SAM" id="MobiDB-lite"/>
    </source>
</evidence>
<keyword evidence="3" id="KW-1185">Reference proteome</keyword>
<sequence>MERDERPRVVESIVNNRRQTSTLNKAIDQSEESLTLVPVGATHQLELSESNNHRHQDTEESPRDEYEEIELSPPVMMVPSDSAQTPVYAQASSACSHTYAHPYTPVEKNNGKEHEYVNQIKTSDYANTDAGNTNMSADNSRAYALLLKSEKDDNSSEYVNQLQALRPSFPRHDEI</sequence>
<dbReference type="OrthoDB" id="10564290at2759"/>
<evidence type="ECO:0000313" key="3">
    <source>
        <dbReference type="Proteomes" id="UP000275408"/>
    </source>
</evidence>
<evidence type="ECO:0000313" key="2">
    <source>
        <dbReference type="EMBL" id="RMX51446.1"/>
    </source>
</evidence>